<gene>
    <name evidence="3" type="ORF">Hfx1149_02150</name>
    <name evidence="4" type="ORF">Hfx1149_07025</name>
    <name evidence="2" type="ORF">Hfx1149_14490</name>
</gene>
<dbReference type="Pfam" id="PF24444">
    <property type="entry name" value="DUF7563"/>
    <property type="match status" value="1"/>
</dbReference>
<accession>A0A643JX26</accession>
<reference evidence="4" key="1">
    <citation type="submission" date="2019-09" db="EMBL/GenBank/DDBJ databases">
        <title>Genomic analysis of Haloferax sp. CBA1149.</title>
        <authorList>
            <person name="Roh S.W."/>
        </authorList>
    </citation>
    <scope>NUCLEOTIDE SEQUENCE</scope>
    <source>
        <strain evidence="4">CBA1149</strain>
    </source>
</reference>
<evidence type="ECO:0000256" key="1">
    <source>
        <dbReference type="SAM" id="MobiDB-lite"/>
    </source>
</evidence>
<feature type="region of interest" description="Disordered" evidence="1">
    <location>
        <begin position="48"/>
        <end position="77"/>
    </location>
</feature>
<dbReference type="EMBL" id="VZUS01000001">
    <property type="protein sequence ID" value="KAB1187798.1"/>
    <property type="molecule type" value="Genomic_DNA"/>
</dbReference>
<protein>
    <recommendedName>
        <fullName evidence="5">Small CPxCG-related zinc finger protein</fullName>
    </recommendedName>
</protein>
<evidence type="ECO:0000313" key="3">
    <source>
        <dbReference type="EMBL" id="KAB1186891.1"/>
    </source>
</evidence>
<proteinExistence type="predicted"/>
<name>A0A643JX26_9EURY</name>
<organism evidence="4">
    <name type="scientific">Haloferax sp. CBA1149</name>
    <dbReference type="NCBI Taxonomy" id="2650753"/>
    <lineage>
        <taxon>Archaea</taxon>
        <taxon>Methanobacteriati</taxon>
        <taxon>Methanobacteriota</taxon>
        <taxon>Stenosarchaea group</taxon>
        <taxon>Halobacteria</taxon>
        <taxon>Halobacteriales</taxon>
        <taxon>Haloferacaceae</taxon>
        <taxon>Haloferax</taxon>
    </lineage>
</organism>
<dbReference type="AlphaFoldDB" id="A0A643JX26"/>
<evidence type="ECO:0008006" key="5">
    <source>
        <dbReference type="Google" id="ProtNLM"/>
    </source>
</evidence>
<evidence type="ECO:0000313" key="2">
    <source>
        <dbReference type="EMBL" id="KAB1185824.1"/>
    </source>
</evidence>
<dbReference type="EMBL" id="VZUS01000002">
    <property type="protein sequence ID" value="KAB1185824.1"/>
    <property type="molecule type" value="Genomic_DNA"/>
</dbReference>
<evidence type="ECO:0000313" key="4">
    <source>
        <dbReference type="EMBL" id="KAB1187798.1"/>
    </source>
</evidence>
<sequence length="77" mass="8710">MLLSLEAQPRECEYCGSHVTHNFCRVYGDSEDRVHRCRECDTAVRIQRGSAAGRDVPTPDPQESPGRHGGQPERWSK</sequence>
<dbReference type="EMBL" id="VZUS01000001">
    <property type="protein sequence ID" value="KAB1186891.1"/>
    <property type="molecule type" value="Genomic_DNA"/>
</dbReference>
<dbReference type="InterPro" id="IPR055985">
    <property type="entry name" value="DUF7563"/>
</dbReference>
<dbReference type="RefSeq" id="WP_151135001.1">
    <property type="nucleotide sequence ID" value="NZ_VZUS01000001.1"/>
</dbReference>
<comment type="caution">
    <text evidence="4">The sequence shown here is derived from an EMBL/GenBank/DDBJ whole genome shotgun (WGS) entry which is preliminary data.</text>
</comment>